<dbReference type="RefSeq" id="WP_091730023.1">
    <property type="nucleotide sequence ID" value="NZ_FNQE01000018.1"/>
</dbReference>
<evidence type="ECO:0000313" key="4">
    <source>
        <dbReference type="Proteomes" id="UP000198625"/>
    </source>
</evidence>
<reference evidence="3 4" key="1">
    <citation type="submission" date="2016-10" db="EMBL/GenBank/DDBJ databases">
        <authorList>
            <person name="de Groot N.N."/>
        </authorList>
    </citation>
    <scope>NUCLEOTIDE SEQUENCE [LARGE SCALE GENOMIC DNA]</scope>
    <source>
        <strain evidence="3 4">DSM 21650</strain>
    </source>
</reference>
<evidence type="ECO:0000259" key="2">
    <source>
        <dbReference type="PROSITE" id="PS51272"/>
    </source>
</evidence>
<dbReference type="AlphaFoldDB" id="A0A1H3Q4E7"/>
<keyword evidence="1" id="KW-0677">Repeat</keyword>
<proteinExistence type="predicted"/>
<dbReference type="STRING" id="415015.SAMN05660462_01770"/>
<evidence type="ECO:0000256" key="1">
    <source>
        <dbReference type="ARBA" id="ARBA00022737"/>
    </source>
</evidence>
<dbReference type="OrthoDB" id="2473368at2"/>
<organism evidence="3 4">
    <name type="scientific">Proteiniborus ethanoligenes</name>
    <dbReference type="NCBI Taxonomy" id="415015"/>
    <lineage>
        <taxon>Bacteria</taxon>
        <taxon>Bacillati</taxon>
        <taxon>Bacillota</taxon>
        <taxon>Clostridia</taxon>
        <taxon>Eubacteriales</taxon>
        <taxon>Proteiniborus</taxon>
    </lineage>
</organism>
<accession>A0A1H3Q4E7</accession>
<feature type="domain" description="SLH" evidence="2">
    <location>
        <begin position="650"/>
        <end position="705"/>
    </location>
</feature>
<dbReference type="EMBL" id="FNQE01000018">
    <property type="protein sequence ID" value="SDZ07895.1"/>
    <property type="molecule type" value="Genomic_DNA"/>
</dbReference>
<dbReference type="Proteomes" id="UP000198625">
    <property type="component" value="Unassembled WGS sequence"/>
</dbReference>
<dbReference type="InterPro" id="IPR001119">
    <property type="entry name" value="SLH_dom"/>
</dbReference>
<gene>
    <name evidence="3" type="ORF">SAMN05660462_01770</name>
</gene>
<dbReference type="InterPro" id="IPR032599">
    <property type="entry name" value="YcdB/YcdC_rep_domain"/>
</dbReference>
<protein>
    <submittedName>
        <fullName evidence="3">S-layer homology domain-containing protein</fullName>
    </submittedName>
</protein>
<dbReference type="Pfam" id="PF16244">
    <property type="entry name" value="DUF4901"/>
    <property type="match status" value="2"/>
</dbReference>
<evidence type="ECO:0000313" key="3">
    <source>
        <dbReference type="EMBL" id="SDZ07895.1"/>
    </source>
</evidence>
<keyword evidence="4" id="KW-1185">Reference proteome</keyword>
<dbReference type="Pfam" id="PF00395">
    <property type="entry name" value="SLH"/>
    <property type="match status" value="1"/>
</dbReference>
<name>A0A1H3Q4E7_9FIRM</name>
<dbReference type="PROSITE" id="PS51272">
    <property type="entry name" value="SLH"/>
    <property type="match status" value="2"/>
</dbReference>
<feature type="domain" description="SLH" evidence="2">
    <location>
        <begin position="535"/>
        <end position="647"/>
    </location>
</feature>
<sequence length="705" mass="81905">MKRSISLILSMLLLFTFILPVSALEGYDKELENAIKKAKTLFDTTQYDKFESYINSYSSTVEYYLRWYDSKEKLGGMEVTIDSDGMVRNYYKYNYNEEMGTNTFPKVSKEEGLKAANEFLKKINPELYSKVKYEENNEPLNIYDRMYYYNYYRVENGIPFYQNNIYLSVNNKTGEVQSYGCYWDKVLKFDDKDNIIGIEAGQKAFIEKIGLKLVYKLDYSNREYKPYVVYTSLDTNKAIDAKTGEPVSIYSYYRYAAGEEMTKDSSVANDSGEIVLSPEELDAIDKMKDIISKEEAEKTARQLLNISTDYKLDGINLYNDWYNKNDHTWNMYFSNKDNSNISVTIDAKNKELKSFYRYNPYLEKETVKYTKDQLQKKAEDFIKKVQGDKFNIVELVEINEPIVRPLLEGEEPRQYYFTFTRKVKDAYFPGNGFSLNLDAATGEITSYNYSWYKGQLPSTDKVMSLEKAYGILFREIGMELQYIGDSDHRYFEEYGEQGEAKNAKLVYSIKQGKPLNIDPFTGELLYGLGRPYKESDISQYKDIEDSFAKMEIEALAKYGISFPGDKFNPKEGIKQKDLLYLMLKAKGYYYDLSYEDKDFIEKLYRYLVRESIIKENEKSPEAIVTREEATKFIVRALGYDKVASIEGIYSLSFKDADKITKDLKGHVAIATGLGILQGYDGNFNPKTNLTREQAAVVVFNYLNVK</sequence>